<organism evidence="16 17">
    <name type="scientific">Triplophysa tibetana</name>
    <dbReference type="NCBI Taxonomy" id="1572043"/>
    <lineage>
        <taxon>Eukaryota</taxon>
        <taxon>Metazoa</taxon>
        <taxon>Chordata</taxon>
        <taxon>Craniata</taxon>
        <taxon>Vertebrata</taxon>
        <taxon>Euteleostomi</taxon>
        <taxon>Actinopterygii</taxon>
        <taxon>Neopterygii</taxon>
        <taxon>Teleostei</taxon>
        <taxon>Ostariophysi</taxon>
        <taxon>Cypriniformes</taxon>
        <taxon>Nemacheilidae</taxon>
        <taxon>Triplophysa</taxon>
    </lineage>
</organism>
<feature type="transmembrane region" description="Helical" evidence="14">
    <location>
        <begin position="87"/>
        <end position="113"/>
    </location>
</feature>
<reference evidence="16 17" key="1">
    <citation type="journal article" date="2019" name="Mol. Ecol. Resour.">
        <title>Chromosome-level genome assembly of Triplophysa tibetana, a fish adapted to the harsh high-altitude environment of the Tibetan Plateau.</title>
        <authorList>
            <person name="Yang X."/>
            <person name="Liu H."/>
            <person name="Ma Z."/>
            <person name="Zou Y."/>
            <person name="Zou M."/>
            <person name="Mao Y."/>
            <person name="Li X."/>
            <person name="Wang H."/>
            <person name="Chen T."/>
            <person name="Wang W."/>
            <person name="Yang R."/>
        </authorList>
    </citation>
    <scope>NUCLEOTIDE SEQUENCE [LARGE SCALE GENOMIC DNA]</scope>
    <source>
        <strain evidence="16">TTIB1903HZAU</strain>
        <tissue evidence="16">Muscle</tissue>
    </source>
</reference>
<dbReference type="GO" id="GO:0007602">
    <property type="term" value="P:phototransduction"/>
    <property type="evidence" value="ECO:0007669"/>
    <property type="project" value="UniProtKB-KW"/>
</dbReference>
<dbReference type="FunFam" id="1.20.1070.10:FF:000219">
    <property type="entry name" value="Opsin 5-like 2"/>
    <property type="match status" value="1"/>
</dbReference>
<evidence type="ECO:0000256" key="5">
    <source>
        <dbReference type="ARBA" id="ARBA00022925"/>
    </source>
</evidence>
<evidence type="ECO:0000256" key="4">
    <source>
        <dbReference type="ARBA" id="ARBA00022692"/>
    </source>
</evidence>
<keyword evidence="13" id="KW-0807">Transducer</keyword>
<dbReference type="PRINTS" id="PR01244">
    <property type="entry name" value="PEROPSIN"/>
</dbReference>
<dbReference type="Pfam" id="PF00001">
    <property type="entry name" value="7tm_1"/>
    <property type="match status" value="1"/>
</dbReference>
<dbReference type="Proteomes" id="UP000324632">
    <property type="component" value="Chromosome 18"/>
</dbReference>
<dbReference type="InterPro" id="IPR027430">
    <property type="entry name" value="Retinal_BS"/>
</dbReference>
<dbReference type="PROSITE" id="PS50262">
    <property type="entry name" value="G_PROTEIN_RECEP_F1_2"/>
    <property type="match status" value="1"/>
</dbReference>
<evidence type="ECO:0000256" key="12">
    <source>
        <dbReference type="ARBA" id="ARBA00023180"/>
    </source>
</evidence>
<evidence type="ECO:0000313" key="17">
    <source>
        <dbReference type="Proteomes" id="UP000324632"/>
    </source>
</evidence>
<dbReference type="PANTHER" id="PTHR24240">
    <property type="entry name" value="OPSIN"/>
    <property type="match status" value="1"/>
</dbReference>
<feature type="transmembrane region" description="Helical" evidence="14">
    <location>
        <begin position="133"/>
        <end position="153"/>
    </location>
</feature>
<keyword evidence="4 14" id="KW-0812">Transmembrane</keyword>
<feature type="transmembrane region" description="Helical" evidence="14">
    <location>
        <begin position="51"/>
        <end position="75"/>
    </location>
</feature>
<evidence type="ECO:0000313" key="16">
    <source>
        <dbReference type="EMBL" id="KAA0708302.1"/>
    </source>
</evidence>
<dbReference type="GO" id="GO:0009881">
    <property type="term" value="F:photoreceptor activity"/>
    <property type="evidence" value="ECO:0007669"/>
    <property type="project" value="UniProtKB-KW"/>
</dbReference>
<sequence length="352" mass="39359">MDIYSSKLSPAVDYGVGAFLLVIAILSIVGNLLVLVMAYKRSTQLKPPELLSVNLAVTDLGAAITMYPLAVASAWNHHWIGGDVTCVYYGLMGFFFGAASIITLTIMAVIRFVVSSTLQSPKEKISKRNARMLVAGSWLYAVLWAMFPLLGWGKYGPEPFGLSCTLAWRDMKEHSQSFVITMFLMNLLIPAVVIMSCYSGIALKLYMTYKSMDDTNRMPNMIKMQRRLMLIAVLISVGFIASWTPYGVVSLWSIYRPGDSIPPQVSMLPCLFAKTSTVYNPFIYYIFSKSFKQEVNQLGRLCGLSKMCRASPTKNVPENTIYLVCLENKEKREAIEQTCGRRREAETQILSS</sequence>
<dbReference type="PROSITE" id="PS00238">
    <property type="entry name" value="OPSIN"/>
    <property type="match status" value="1"/>
</dbReference>
<keyword evidence="17" id="KW-1185">Reference proteome</keyword>
<dbReference type="PRINTS" id="PR00237">
    <property type="entry name" value="GPCRRHODOPSN"/>
</dbReference>
<evidence type="ECO:0000256" key="1">
    <source>
        <dbReference type="ARBA" id="ARBA00004141"/>
    </source>
</evidence>
<dbReference type="GO" id="GO:0007601">
    <property type="term" value="P:visual perception"/>
    <property type="evidence" value="ECO:0007669"/>
    <property type="project" value="InterPro"/>
</dbReference>
<feature type="transmembrane region" description="Helical" evidence="14">
    <location>
        <begin position="228"/>
        <end position="246"/>
    </location>
</feature>
<dbReference type="EMBL" id="SOYY01000018">
    <property type="protein sequence ID" value="KAA0708302.1"/>
    <property type="molecule type" value="Genomic_DNA"/>
</dbReference>
<feature type="transmembrane region" description="Helical" evidence="14">
    <location>
        <begin position="266"/>
        <end position="287"/>
    </location>
</feature>
<dbReference type="Gene3D" id="1.20.1070.10">
    <property type="entry name" value="Rhodopsin 7-helix transmembrane proteins"/>
    <property type="match status" value="1"/>
</dbReference>
<evidence type="ECO:0000256" key="2">
    <source>
        <dbReference type="ARBA" id="ARBA00022543"/>
    </source>
</evidence>
<proteinExistence type="predicted"/>
<dbReference type="InterPro" id="IPR002962">
    <property type="entry name" value="Peropsin"/>
</dbReference>
<feature type="transmembrane region" description="Helical" evidence="14">
    <location>
        <begin position="14"/>
        <end position="39"/>
    </location>
</feature>
<keyword evidence="2" id="KW-0600">Photoreceptor protein</keyword>
<evidence type="ECO:0000256" key="13">
    <source>
        <dbReference type="ARBA" id="ARBA00023224"/>
    </source>
</evidence>
<dbReference type="InterPro" id="IPR000276">
    <property type="entry name" value="GPCR_Rhodpsn"/>
</dbReference>
<protein>
    <submittedName>
        <fullName evidence="16">G-protein coupled receptor 136</fullName>
    </submittedName>
</protein>
<dbReference type="GO" id="GO:0016020">
    <property type="term" value="C:membrane"/>
    <property type="evidence" value="ECO:0007669"/>
    <property type="project" value="UniProtKB-SubCell"/>
</dbReference>
<evidence type="ECO:0000259" key="15">
    <source>
        <dbReference type="PROSITE" id="PS50262"/>
    </source>
</evidence>
<dbReference type="SUPFAM" id="SSF81321">
    <property type="entry name" value="Family A G protein-coupled receptor-like"/>
    <property type="match status" value="1"/>
</dbReference>
<evidence type="ECO:0000256" key="8">
    <source>
        <dbReference type="ARBA" id="ARBA00023040"/>
    </source>
</evidence>
<name>A0A5A9NE85_9TELE</name>
<keyword evidence="7" id="KW-0157">Chromophore</keyword>
<dbReference type="OrthoDB" id="7217071at2759"/>
<evidence type="ECO:0000256" key="14">
    <source>
        <dbReference type="SAM" id="Phobius"/>
    </source>
</evidence>
<dbReference type="InterPro" id="IPR050125">
    <property type="entry name" value="GPCR_opsins"/>
</dbReference>
<evidence type="ECO:0000256" key="3">
    <source>
        <dbReference type="ARBA" id="ARBA00022606"/>
    </source>
</evidence>
<feature type="transmembrane region" description="Helical" evidence="14">
    <location>
        <begin position="178"/>
        <end position="207"/>
    </location>
</feature>
<accession>A0A5A9NE85</accession>
<keyword evidence="5" id="KW-0681">Retinal protein</keyword>
<evidence type="ECO:0000256" key="11">
    <source>
        <dbReference type="ARBA" id="ARBA00023170"/>
    </source>
</evidence>
<keyword evidence="10" id="KW-1015">Disulfide bond</keyword>
<keyword evidence="11 16" id="KW-0675">Receptor</keyword>
<keyword evidence="12" id="KW-0325">Glycoprotein</keyword>
<dbReference type="AlphaFoldDB" id="A0A5A9NE85"/>
<evidence type="ECO:0000256" key="9">
    <source>
        <dbReference type="ARBA" id="ARBA00023136"/>
    </source>
</evidence>
<feature type="domain" description="G-protein coupled receptors family 1 profile" evidence="15">
    <location>
        <begin position="30"/>
        <end position="284"/>
    </location>
</feature>
<dbReference type="InterPro" id="IPR017452">
    <property type="entry name" value="GPCR_Rhodpsn_7TM"/>
</dbReference>
<gene>
    <name evidence="16" type="ORF">E1301_Tti005544</name>
</gene>
<comment type="caution">
    <text evidence="16">The sequence shown here is derived from an EMBL/GenBank/DDBJ whole genome shotgun (WGS) entry which is preliminary data.</text>
</comment>
<dbReference type="GO" id="GO:0004930">
    <property type="term" value="F:G protein-coupled receptor activity"/>
    <property type="evidence" value="ECO:0007669"/>
    <property type="project" value="UniProtKB-KW"/>
</dbReference>
<evidence type="ECO:0000256" key="7">
    <source>
        <dbReference type="ARBA" id="ARBA00022991"/>
    </source>
</evidence>
<keyword evidence="8" id="KW-0297">G-protein coupled receptor</keyword>
<keyword evidence="3" id="KW-0716">Sensory transduction</keyword>
<keyword evidence="6 14" id="KW-1133">Transmembrane helix</keyword>
<evidence type="ECO:0000256" key="10">
    <source>
        <dbReference type="ARBA" id="ARBA00023157"/>
    </source>
</evidence>
<evidence type="ECO:0000256" key="6">
    <source>
        <dbReference type="ARBA" id="ARBA00022989"/>
    </source>
</evidence>
<keyword evidence="9 14" id="KW-0472">Membrane</keyword>
<comment type="subcellular location">
    <subcellularLocation>
        <location evidence="1">Membrane</location>
        <topology evidence="1">Multi-pass membrane protein</topology>
    </subcellularLocation>
</comment>